<dbReference type="Proteomes" id="UP000525078">
    <property type="component" value="Unassembled WGS sequence"/>
</dbReference>
<evidence type="ECO:0000313" key="2">
    <source>
        <dbReference type="EMBL" id="KAF4367336.1"/>
    </source>
</evidence>
<evidence type="ECO:0000313" key="3">
    <source>
        <dbReference type="Proteomes" id="UP000525078"/>
    </source>
</evidence>
<name>A0A7J6F9I6_CANSA</name>
<sequence>MVKDVWVQQGLLALQGKKLESMTDEDWKELLAKATTLTVDEVSTALLEIDSIKQPSGMSHTDQALVTRSESSRGRSTLRGRYDDKRDSCAIHTLRGKLSATIITKRNMLGGIVKS</sequence>
<accession>A0A7J6F9I6</accession>
<feature type="compositionally biased region" description="Polar residues" evidence="1">
    <location>
        <begin position="56"/>
        <end position="69"/>
    </location>
</feature>
<protein>
    <submittedName>
        <fullName evidence="2">Uncharacterized protein</fullName>
    </submittedName>
</protein>
<gene>
    <name evidence="2" type="ORF">F8388_025754</name>
</gene>
<feature type="region of interest" description="Disordered" evidence="1">
    <location>
        <begin position="56"/>
        <end position="81"/>
    </location>
</feature>
<dbReference type="EMBL" id="JAATIP010000143">
    <property type="protein sequence ID" value="KAF4367336.1"/>
    <property type="molecule type" value="Genomic_DNA"/>
</dbReference>
<reference evidence="2 3" key="1">
    <citation type="journal article" date="2020" name="bioRxiv">
        <title>Sequence and annotation of 42 cannabis genomes reveals extensive copy number variation in cannabinoid synthesis and pathogen resistance genes.</title>
        <authorList>
            <person name="Mckernan K.J."/>
            <person name="Helbert Y."/>
            <person name="Kane L.T."/>
            <person name="Ebling H."/>
            <person name="Zhang L."/>
            <person name="Liu B."/>
            <person name="Eaton Z."/>
            <person name="Mclaughlin S."/>
            <person name="Kingan S."/>
            <person name="Baybayan P."/>
            <person name="Concepcion G."/>
            <person name="Jordan M."/>
            <person name="Riva A."/>
            <person name="Barbazuk W."/>
            <person name="Harkins T."/>
        </authorList>
    </citation>
    <scope>NUCLEOTIDE SEQUENCE [LARGE SCALE GENOMIC DNA]</scope>
    <source>
        <strain evidence="3">cv. Jamaican Lion 4</strain>
        <tissue evidence="2">Leaf</tissue>
    </source>
</reference>
<comment type="caution">
    <text evidence="2">The sequence shown here is derived from an EMBL/GenBank/DDBJ whole genome shotgun (WGS) entry which is preliminary data.</text>
</comment>
<proteinExistence type="predicted"/>
<dbReference type="AlphaFoldDB" id="A0A7J6F9I6"/>
<organism evidence="2 3">
    <name type="scientific">Cannabis sativa</name>
    <name type="common">Hemp</name>
    <name type="synonym">Marijuana</name>
    <dbReference type="NCBI Taxonomy" id="3483"/>
    <lineage>
        <taxon>Eukaryota</taxon>
        <taxon>Viridiplantae</taxon>
        <taxon>Streptophyta</taxon>
        <taxon>Embryophyta</taxon>
        <taxon>Tracheophyta</taxon>
        <taxon>Spermatophyta</taxon>
        <taxon>Magnoliopsida</taxon>
        <taxon>eudicotyledons</taxon>
        <taxon>Gunneridae</taxon>
        <taxon>Pentapetalae</taxon>
        <taxon>rosids</taxon>
        <taxon>fabids</taxon>
        <taxon>Rosales</taxon>
        <taxon>Cannabaceae</taxon>
        <taxon>Cannabis</taxon>
    </lineage>
</organism>
<evidence type="ECO:0000256" key="1">
    <source>
        <dbReference type="SAM" id="MobiDB-lite"/>
    </source>
</evidence>